<evidence type="ECO:0000256" key="21">
    <source>
        <dbReference type="ARBA" id="ARBA00049161"/>
    </source>
</evidence>
<dbReference type="PANTHER" id="PTHR11136">
    <property type="entry name" value="FOLYLPOLYGLUTAMATE SYNTHASE-RELATED"/>
    <property type="match status" value="1"/>
</dbReference>
<comment type="cofactor">
    <cofactor evidence="1">
        <name>Mg(2+)</name>
        <dbReference type="ChEBI" id="CHEBI:18420"/>
    </cofactor>
</comment>
<dbReference type="EC" id="6.3.2.12" evidence="6"/>
<dbReference type="GO" id="GO:0005737">
    <property type="term" value="C:cytoplasm"/>
    <property type="evidence" value="ECO:0007669"/>
    <property type="project" value="TreeGrafter"/>
</dbReference>
<dbReference type="EMBL" id="LWDL01000012">
    <property type="protein sequence ID" value="OQW52593.1"/>
    <property type="molecule type" value="Genomic_DNA"/>
</dbReference>
<evidence type="ECO:0000256" key="5">
    <source>
        <dbReference type="ARBA" id="ARBA00008276"/>
    </source>
</evidence>
<keyword evidence="12 22" id="KW-0067">ATP-binding</keyword>
<accession>A0A1W9HYS6</accession>
<evidence type="ECO:0000256" key="8">
    <source>
        <dbReference type="ARBA" id="ARBA00019357"/>
    </source>
</evidence>
<evidence type="ECO:0000313" key="26">
    <source>
        <dbReference type="Proteomes" id="UP000192872"/>
    </source>
</evidence>
<evidence type="ECO:0000256" key="1">
    <source>
        <dbReference type="ARBA" id="ARBA00001946"/>
    </source>
</evidence>
<evidence type="ECO:0000256" key="2">
    <source>
        <dbReference type="ARBA" id="ARBA00002714"/>
    </source>
</evidence>
<dbReference type="GO" id="GO:0046656">
    <property type="term" value="P:folic acid biosynthetic process"/>
    <property type="evidence" value="ECO:0007669"/>
    <property type="project" value="UniProtKB-KW"/>
</dbReference>
<proteinExistence type="inferred from homology"/>
<keyword evidence="11 22" id="KW-0547">Nucleotide-binding</keyword>
<comment type="catalytic activity">
    <reaction evidence="21">
        <text>7,8-dihydropteroate + L-glutamate + ATP = 7,8-dihydrofolate + ADP + phosphate + H(+)</text>
        <dbReference type="Rhea" id="RHEA:23584"/>
        <dbReference type="ChEBI" id="CHEBI:15378"/>
        <dbReference type="ChEBI" id="CHEBI:17839"/>
        <dbReference type="ChEBI" id="CHEBI:29985"/>
        <dbReference type="ChEBI" id="CHEBI:30616"/>
        <dbReference type="ChEBI" id="CHEBI:43474"/>
        <dbReference type="ChEBI" id="CHEBI:57451"/>
        <dbReference type="ChEBI" id="CHEBI:456216"/>
        <dbReference type="EC" id="6.3.2.12"/>
    </reaction>
</comment>
<gene>
    <name evidence="25" type="ORF">A4S15_07090</name>
</gene>
<feature type="domain" description="Mur ligase central" evidence="24">
    <location>
        <begin position="56"/>
        <end position="272"/>
    </location>
</feature>
<evidence type="ECO:0000313" key="25">
    <source>
        <dbReference type="EMBL" id="OQW52593.1"/>
    </source>
</evidence>
<dbReference type="Proteomes" id="UP000192872">
    <property type="component" value="Unassembled WGS sequence"/>
</dbReference>
<dbReference type="PANTHER" id="PTHR11136:SF0">
    <property type="entry name" value="DIHYDROFOLATE SYNTHETASE-RELATED"/>
    <property type="match status" value="1"/>
</dbReference>
<organism evidence="25 26">
    <name type="scientific">Candidatus Raskinella chloraquaticus</name>
    <dbReference type="NCBI Taxonomy" id="1951219"/>
    <lineage>
        <taxon>Bacteria</taxon>
        <taxon>Pseudomonadati</taxon>
        <taxon>Pseudomonadota</taxon>
        <taxon>Alphaproteobacteria</taxon>
        <taxon>Hyphomicrobiales</taxon>
        <taxon>Phreatobacteraceae</taxon>
        <taxon>Candidatus Raskinella</taxon>
    </lineage>
</organism>
<evidence type="ECO:0000256" key="10">
    <source>
        <dbReference type="ARBA" id="ARBA00022723"/>
    </source>
</evidence>
<keyword evidence="13" id="KW-0460">Magnesium</keyword>
<keyword evidence="9 22" id="KW-0436">Ligase</keyword>
<evidence type="ECO:0000259" key="24">
    <source>
        <dbReference type="Pfam" id="PF08245"/>
    </source>
</evidence>
<dbReference type="GO" id="GO:0046872">
    <property type="term" value="F:metal ion binding"/>
    <property type="evidence" value="ECO:0007669"/>
    <property type="project" value="UniProtKB-KW"/>
</dbReference>
<comment type="pathway">
    <text evidence="4">Cofactor biosynthesis; tetrahydrofolylpolyglutamate biosynthesis.</text>
</comment>
<evidence type="ECO:0000256" key="15">
    <source>
        <dbReference type="ARBA" id="ARBA00030048"/>
    </source>
</evidence>
<comment type="pathway">
    <text evidence="3">Cofactor biosynthesis; tetrahydrofolate biosynthesis; 7,8-dihydrofolate from 2-amino-4-hydroxy-6-hydroxymethyl-7,8-dihydropteridine diphosphate and 4-aminobenzoate: step 2/2.</text>
</comment>
<dbReference type="GO" id="GO:0046654">
    <property type="term" value="P:tetrahydrofolate biosynthetic process"/>
    <property type="evidence" value="ECO:0007669"/>
    <property type="project" value="UniProtKB-UniPathway"/>
</dbReference>
<dbReference type="GO" id="GO:0004326">
    <property type="term" value="F:tetrahydrofolylpolyglutamate synthase activity"/>
    <property type="evidence" value="ECO:0007669"/>
    <property type="project" value="UniProtKB-EC"/>
</dbReference>
<sequence>MSNHTAPERSGGSLDAVLQSLLGLHPKSIDLSLERIDRLLVKLGSPHERVAPTIHIAGTNGKGSTSAFCRAILEAAGQTVHVYTSPHLCRFNERIRLAGALVSDEALIAALARCEEVNAGAPITFFEITTAAAFLLFSQTPADALILEVGLGGRLDTTNVITSPAVSVITPIGLDHQAYLGDTLALIAAEKAGILKRGRPAIIAQQEDEALAVIERAAARLSAPLRISGQQWTSAEESGRLVLHHEDGLLDLPAPRLVGRHQFENAGAALMAVRAFMPTIAHTALEQGLAGVDWPARLQRLSAGPLLAHLPEGAELWLDGGHNPHAGRALATALADLEERVPKPLLLICGMLSTKDAAGFFVPFSGLARKVLTLTIPDEALAMSAHDLAAAARLAGLDASPCDTLDQALQATAGSADGPRILVCGSLYLAGKVLTRNAMAPR</sequence>
<comment type="function">
    <text evidence="2">Functions in two distinct reactions of the de novo folate biosynthetic pathway. Catalyzes the addition of a glutamate residue to dihydropteroate (7,8-dihydropteroate or H2Pte) to form dihydrofolate (7,8-dihydrofolate monoglutamate or H2Pte-Glu). Also catalyzes successive additions of L-glutamate to tetrahydrofolate or 10-formyltetrahydrofolate or 5,10-methylenetetrahydrofolate, leading to folylpolyglutamate derivatives.</text>
</comment>
<evidence type="ECO:0000259" key="23">
    <source>
        <dbReference type="Pfam" id="PF02875"/>
    </source>
</evidence>
<dbReference type="Gene3D" id="3.90.190.20">
    <property type="entry name" value="Mur ligase, C-terminal domain"/>
    <property type="match status" value="1"/>
</dbReference>
<evidence type="ECO:0000256" key="7">
    <source>
        <dbReference type="ARBA" id="ARBA00013025"/>
    </source>
</evidence>
<dbReference type="SUPFAM" id="SSF53244">
    <property type="entry name" value="MurD-like peptide ligases, peptide-binding domain"/>
    <property type="match status" value="1"/>
</dbReference>
<evidence type="ECO:0000256" key="9">
    <source>
        <dbReference type="ARBA" id="ARBA00022598"/>
    </source>
</evidence>
<reference evidence="25 26" key="1">
    <citation type="journal article" date="2017" name="Water Res.">
        <title>Comammox in drinking water systems.</title>
        <authorList>
            <person name="Wang Y."/>
            <person name="Ma L."/>
            <person name="Mao Y."/>
            <person name="Jiang X."/>
            <person name="Xia Y."/>
            <person name="Yu K."/>
            <person name="Li B."/>
            <person name="Zhang T."/>
        </authorList>
    </citation>
    <scope>NUCLEOTIDE SEQUENCE [LARGE SCALE GENOMIC DNA]</scope>
    <source>
        <strain evidence="25">SG_bin8</strain>
    </source>
</reference>
<feature type="domain" description="Mur ligase C-terminal" evidence="23">
    <location>
        <begin position="313"/>
        <end position="426"/>
    </location>
</feature>
<evidence type="ECO:0000256" key="14">
    <source>
        <dbReference type="ARBA" id="ARBA00022909"/>
    </source>
</evidence>
<evidence type="ECO:0000256" key="20">
    <source>
        <dbReference type="ARBA" id="ARBA00049035"/>
    </source>
</evidence>
<dbReference type="NCBIfam" id="TIGR01499">
    <property type="entry name" value="folC"/>
    <property type="match status" value="1"/>
</dbReference>
<comment type="similarity">
    <text evidence="5 22">Belongs to the folylpolyglutamate synthase family.</text>
</comment>
<keyword evidence="14" id="KW-0289">Folate biosynthesis</keyword>
<dbReference type="STRING" id="1827387.A4S15_07090"/>
<comment type="catalytic activity">
    <reaction evidence="18">
        <text>(6S)-5,6,7,8-tetrahydrofolyl-(gamma-L-Glu)(n) + L-glutamate + ATP = (6S)-5,6,7,8-tetrahydrofolyl-(gamma-L-Glu)(n+1) + ADP + phosphate + H(+)</text>
        <dbReference type="Rhea" id="RHEA:10580"/>
        <dbReference type="Rhea" id="RHEA-COMP:14738"/>
        <dbReference type="Rhea" id="RHEA-COMP:14740"/>
        <dbReference type="ChEBI" id="CHEBI:15378"/>
        <dbReference type="ChEBI" id="CHEBI:29985"/>
        <dbReference type="ChEBI" id="CHEBI:30616"/>
        <dbReference type="ChEBI" id="CHEBI:43474"/>
        <dbReference type="ChEBI" id="CHEBI:141005"/>
        <dbReference type="ChEBI" id="CHEBI:456216"/>
        <dbReference type="EC" id="6.3.2.17"/>
    </reaction>
</comment>
<evidence type="ECO:0000256" key="12">
    <source>
        <dbReference type="ARBA" id="ARBA00022840"/>
    </source>
</evidence>
<name>A0A1W9HYS6_9HYPH</name>
<dbReference type="Pfam" id="PF02875">
    <property type="entry name" value="Mur_ligase_C"/>
    <property type="match status" value="1"/>
</dbReference>
<dbReference type="PROSITE" id="PS01012">
    <property type="entry name" value="FOLYLPOLYGLU_SYNT_2"/>
    <property type="match status" value="1"/>
</dbReference>
<protein>
    <recommendedName>
        <fullName evidence="8">Dihydrofolate synthase/folylpolyglutamate synthase</fullName>
        <ecNumber evidence="6">6.3.2.12</ecNumber>
        <ecNumber evidence="7">6.3.2.17</ecNumber>
    </recommendedName>
    <alternativeName>
        <fullName evidence="17">Folylpoly-gamma-glutamate synthetase-dihydrofolate synthetase</fullName>
    </alternativeName>
    <alternativeName>
        <fullName evidence="15">Folylpolyglutamate synthetase</fullName>
    </alternativeName>
    <alternativeName>
        <fullName evidence="16">Tetrahydrofolylpolyglutamate synthase</fullName>
    </alternativeName>
</protein>
<dbReference type="EC" id="6.3.2.17" evidence="7"/>
<evidence type="ECO:0000256" key="4">
    <source>
        <dbReference type="ARBA" id="ARBA00005150"/>
    </source>
</evidence>
<dbReference type="UniPathway" id="UPA00077">
    <property type="reaction ID" value="UER00157"/>
</dbReference>
<dbReference type="InterPro" id="IPR013221">
    <property type="entry name" value="Mur_ligase_cen"/>
</dbReference>
<evidence type="ECO:0000256" key="19">
    <source>
        <dbReference type="ARBA" id="ARBA00047808"/>
    </source>
</evidence>
<dbReference type="PIRSF" id="PIRSF001563">
    <property type="entry name" value="Folylpolyglu_synth"/>
    <property type="match status" value="1"/>
</dbReference>
<dbReference type="InterPro" id="IPR018109">
    <property type="entry name" value="Folylpolyglutamate_synth_CS"/>
</dbReference>
<dbReference type="SUPFAM" id="SSF53623">
    <property type="entry name" value="MurD-like peptide ligases, catalytic domain"/>
    <property type="match status" value="1"/>
</dbReference>
<dbReference type="GO" id="GO:0008841">
    <property type="term" value="F:dihydrofolate synthase activity"/>
    <property type="evidence" value="ECO:0007669"/>
    <property type="project" value="UniProtKB-EC"/>
</dbReference>
<evidence type="ECO:0000256" key="11">
    <source>
        <dbReference type="ARBA" id="ARBA00022741"/>
    </source>
</evidence>
<evidence type="ECO:0000256" key="17">
    <source>
        <dbReference type="ARBA" id="ARBA00032510"/>
    </source>
</evidence>
<dbReference type="InterPro" id="IPR004101">
    <property type="entry name" value="Mur_ligase_C"/>
</dbReference>
<evidence type="ECO:0000256" key="18">
    <source>
        <dbReference type="ARBA" id="ARBA00047493"/>
    </source>
</evidence>
<dbReference type="Pfam" id="PF08245">
    <property type="entry name" value="Mur_ligase_M"/>
    <property type="match status" value="1"/>
</dbReference>
<dbReference type="GO" id="GO:0005524">
    <property type="term" value="F:ATP binding"/>
    <property type="evidence" value="ECO:0007669"/>
    <property type="project" value="UniProtKB-KW"/>
</dbReference>
<dbReference type="Gene3D" id="3.40.1190.10">
    <property type="entry name" value="Mur-like, catalytic domain"/>
    <property type="match status" value="1"/>
</dbReference>
<comment type="catalytic activity">
    <reaction evidence="20">
        <text>(6R)-5,10-methylenetetrahydrofolyl-(gamma-L-Glu)(n) + L-glutamate + ATP = (6R)-5,10-methylenetetrahydrofolyl-(gamma-L-Glu)(n+1) + ADP + phosphate + H(+)</text>
        <dbReference type="Rhea" id="RHEA:51912"/>
        <dbReference type="Rhea" id="RHEA-COMP:13257"/>
        <dbReference type="Rhea" id="RHEA-COMP:13258"/>
        <dbReference type="ChEBI" id="CHEBI:15378"/>
        <dbReference type="ChEBI" id="CHEBI:29985"/>
        <dbReference type="ChEBI" id="CHEBI:30616"/>
        <dbReference type="ChEBI" id="CHEBI:43474"/>
        <dbReference type="ChEBI" id="CHEBI:136572"/>
        <dbReference type="ChEBI" id="CHEBI:456216"/>
        <dbReference type="EC" id="6.3.2.17"/>
    </reaction>
</comment>
<evidence type="ECO:0000256" key="3">
    <source>
        <dbReference type="ARBA" id="ARBA00004799"/>
    </source>
</evidence>
<keyword evidence="10" id="KW-0479">Metal-binding</keyword>
<comment type="caution">
    <text evidence="25">The sequence shown here is derived from an EMBL/GenBank/DDBJ whole genome shotgun (WGS) entry which is preliminary data.</text>
</comment>
<dbReference type="FunFam" id="3.40.1190.10:FF:000011">
    <property type="entry name" value="Folylpolyglutamate synthase/dihydrofolate synthase"/>
    <property type="match status" value="1"/>
</dbReference>
<dbReference type="RefSeq" id="WP_376801762.1">
    <property type="nucleotide sequence ID" value="NZ_DBNB01000020.1"/>
</dbReference>
<evidence type="ECO:0000256" key="13">
    <source>
        <dbReference type="ARBA" id="ARBA00022842"/>
    </source>
</evidence>
<evidence type="ECO:0000256" key="6">
    <source>
        <dbReference type="ARBA" id="ARBA00013023"/>
    </source>
</evidence>
<dbReference type="InterPro" id="IPR036565">
    <property type="entry name" value="Mur-like_cat_sf"/>
</dbReference>
<dbReference type="InterPro" id="IPR001645">
    <property type="entry name" value="Folylpolyglutamate_synth"/>
</dbReference>
<dbReference type="InterPro" id="IPR036615">
    <property type="entry name" value="Mur_ligase_C_dom_sf"/>
</dbReference>
<evidence type="ECO:0000256" key="16">
    <source>
        <dbReference type="ARBA" id="ARBA00030592"/>
    </source>
</evidence>
<evidence type="ECO:0000256" key="22">
    <source>
        <dbReference type="PIRNR" id="PIRNR001563"/>
    </source>
</evidence>
<comment type="catalytic activity">
    <reaction evidence="19">
        <text>10-formyltetrahydrofolyl-(gamma-L-Glu)(n) + L-glutamate + ATP = 10-formyltetrahydrofolyl-(gamma-L-Glu)(n+1) + ADP + phosphate + H(+)</text>
        <dbReference type="Rhea" id="RHEA:51904"/>
        <dbReference type="Rhea" id="RHEA-COMP:13088"/>
        <dbReference type="Rhea" id="RHEA-COMP:14300"/>
        <dbReference type="ChEBI" id="CHEBI:15378"/>
        <dbReference type="ChEBI" id="CHEBI:29985"/>
        <dbReference type="ChEBI" id="CHEBI:30616"/>
        <dbReference type="ChEBI" id="CHEBI:43474"/>
        <dbReference type="ChEBI" id="CHEBI:134413"/>
        <dbReference type="ChEBI" id="CHEBI:456216"/>
        <dbReference type="EC" id="6.3.2.17"/>
    </reaction>
</comment>
<dbReference type="AlphaFoldDB" id="A0A1W9HYS6"/>